<evidence type="ECO:0000256" key="1">
    <source>
        <dbReference type="ARBA" id="ARBA00004651"/>
    </source>
</evidence>
<comment type="similarity">
    <text evidence="2">Belongs to the CorA metal ion transporter (MIT) (TC 1.A.35) family.</text>
</comment>
<dbReference type="SUPFAM" id="SSF144083">
    <property type="entry name" value="Magnesium transport protein CorA, transmembrane region"/>
    <property type="match status" value="1"/>
</dbReference>
<comment type="catalytic activity">
    <reaction evidence="10">
        <text>Mg(2+)(in) = Mg(2+)(out)</text>
        <dbReference type="Rhea" id="RHEA:29827"/>
        <dbReference type="ChEBI" id="CHEBI:18420"/>
    </reaction>
</comment>
<dbReference type="GO" id="GO:0000287">
    <property type="term" value="F:magnesium ion binding"/>
    <property type="evidence" value="ECO:0007669"/>
    <property type="project" value="TreeGrafter"/>
</dbReference>
<dbReference type="GO" id="GO:0015087">
    <property type="term" value="F:cobalt ion transmembrane transporter activity"/>
    <property type="evidence" value="ECO:0007669"/>
    <property type="project" value="TreeGrafter"/>
</dbReference>
<keyword evidence="9" id="KW-0472">Membrane</keyword>
<evidence type="ECO:0000256" key="6">
    <source>
        <dbReference type="ARBA" id="ARBA00022842"/>
    </source>
</evidence>
<protein>
    <submittedName>
        <fullName evidence="12">Uncharacterized protein</fullName>
    </submittedName>
</protein>
<dbReference type="GO" id="GO:0050897">
    <property type="term" value="F:cobalt ion binding"/>
    <property type="evidence" value="ECO:0007669"/>
    <property type="project" value="TreeGrafter"/>
</dbReference>
<reference evidence="12 13" key="1">
    <citation type="submission" date="2019-04" db="EMBL/GenBank/DDBJ databases">
        <title>Vagococcus sp. nov., isolated from faeces of yaks (Bos grunniens).</title>
        <authorList>
            <person name="Ge Y."/>
        </authorList>
    </citation>
    <scope>NUCLEOTIDE SEQUENCE [LARGE SCALE GENOMIC DNA]</scope>
    <source>
        <strain evidence="12 13">MN-17</strain>
    </source>
</reference>
<keyword evidence="7" id="KW-1133">Transmembrane helix</keyword>
<keyword evidence="6" id="KW-0460">Magnesium</keyword>
<dbReference type="AlphaFoldDB" id="A0A4D7CVJ4"/>
<comment type="subcellular location">
    <subcellularLocation>
        <location evidence="1">Cell membrane</location>
        <topology evidence="1">Multi-pass membrane protein</topology>
    </subcellularLocation>
</comment>
<evidence type="ECO:0000256" key="3">
    <source>
        <dbReference type="ARBA" id="ARBA00022448"/>
    </source>
</evidence>
<evidence type="ECO:0000256" key="9">
    <source>
        <dbReference type="ARBA" id="ARBA00023136"/>
    </source>
</evidence>
<dbReference type="EMBL" id="CP039712">
    <property type="protein sequence ID" value="QCI86260.1"/>
    <property type="molecule type" value="Genomic_DNA"/>
</dbReference>
<keyword evidence="8" id="KW-0406">Ion transport</keyword>
<dbReference type="KEGG" id="vao:FA707_04460"/>
<evidence type="ECO:0000256" key="5">
    <source>
        <dbReference type="ARBA" id="ARBA00022692"/>
    </source>
</evidence>
<proteinExistence type="inferred from homology"/>
<keyword evidence="13" id="KW-1185">Reference proteome</keyword>
<sequence>MEILNFVSDPNLLGSWHYQREKASILIVTNQQLVEVMDKVGFDLMPKHYHKHTELPIRFEALSQYDYFSYLFFERTPKSNMFEFERFCLHLNQELLILEVQNGGRLHQDFLADIIGIIENKTLNQAYLEVIDWSLSRMFESLFEFEEALTKIENNIIEMEMDFKIEEIIMMKNQCFKAKKYMRMFQYVSDDLLLNKNGFIKTEEASFVQNIDSRINRVYEYSLSLYEMAVHLLEIYDSTVNTVTNATINKLTVFTVFVTPITVLTGIYGMNFINMPELRNPNGYYILLGVMVLIMLIIYYVLKKIKLL</sequence>
<evidence type="ECO:0000256" key="4">
    <source>
        <dbReference type="ARBA" id="ARBA00022475"/>
    </source>
</evidence>
<evidence type="ECO:0000313" key="13">
    <source>
        <dbReference type="Proteomes" id="UP000298615"/>
    </source>
</evidence>
<accession>A0A4D7CVJ4</accession>
<keyword evidence="5" id="KW-0812">Transmembrane</keyword>
<keyword evidence="3" id="KW-0813">Transport</keyword>
<dbReference type="Gene3D" id="1.20.58.340">
    <property type="entry name" value="Magnesium transport protein CorA, transmembrane region"/>
    <property type="match status" value="2"/>
</dbReference>
<evidence type="ECO:0000256" key="7">
    <source>
        <dbReference type="ARBA" id="ARBA00022989"/>
    </source>
</evidence>
<dbReference type="Pfam" id="PF01544">
    <property type="entry name" value="CorA"/>
    <property type="match status" value="1"/>
</dbReference>
<gene>
    <name evidence="12" type="ORF">FA707_04460</name>
</gene>
<dbReference type="GO" id="GO:0015095">
    <property type="term" value="F:magnesium ion transmembrane transporter activity"/>
    <property type="evidence" value="ECO:0007669"/>
    <property type="project" value="TreeGrafter"/>
</dbReference>
<dbReference type="SUPFAM" id="SSF143865">
    <property type="entry name" value="CorA soluble domain-like"/>
    <property type="match status" value="1"/>
</dbReference>
<dbReference type="InterPro" id="IPR002523">
    <property type="entry name" value="MgTranspt_CorA/ZnTranspt_ZntB"/>
</dbReference>
<dbReference type="Proteomes" id="UP000298615">
    <property type="component" value="Chromosome"/>
</dbReference>
<dbReference type="OrthoDB" id="9803416at2"/>
<dbReference type="InterPro" id="IPR045861">
    <property type="entry name" value="CorA_cytoplasmic_dom"/>
</dbReference>
<dbReference type="FunFam" id="1.20.58.340:FF:000004">
    <property type="entry name" value="Magnesium transport protein CorA"/>
    <property type="match status" value="1"/>
</dbReference>
<evidence type="ECO:0000256" key="8">
    <source>
        <dbReference type="ARBA" id="ARBA00023065"/>
    </source>
</evidence>
<evidence type="ECO:0000256" key="10">
    <source>
        <dbReference type="ARBA" id="ARBA00034269"/>
    </source>
</evidence>
<dbReference type="GO" id="GO:0005886">
    <property type="term" value="C:plasma membrane"/>
    <property type="evidence" value="ECO:0007669"/>
    <property type="project" value="UniProtKB-SubCell"/>
</dbReference>
<evidence type="ECO:0000256" key="11">
    <source>
        <dbReference type="ARBA" id="ARBA00045497"/>
    </source>
</evidence>
<comment type="function">
    <text evidence="11">Mediates influx of magnesium ions. Alternates between open and closed states. Activated by low cytoplasmic Mg(2+) levels. Inactive when cytoplasmic Mg(2+) levels are high.</text>
</comment>
<dbReference type="InterPro" id="IPR045863">
    <property type="entry name" value="CorA_TM1_TM2"/>
</dbReference>
<evidence type="ECO:0000313" key="12">
    <source>
        <dbReference type="EMBL" id="QCI86260.1"/>
    </source>
</evidence>
<organism evidence="12 13">
    <name type="scientific">Vagococcus zengguangii</name>
    <dbReference type="NCBI Taxonomy" id="2571750"/>
    <lineage>
        <taxon>Bacteria</taxon>
        <taxon>Bacillati</taxon>
        <taxon>Bacillota</taxon>
        <taxon>Bacilli</taxon>
        <taxon>Lactobacillales</taxon>
        <taxon>Enterococcaceae</taxon>
        <taxon>Vagococcus</taxon>
    </lineage>
</organism>
<name>A0A4D7CVJ4_9ENTE</name>
<evidence type="ECO:0000256" key="2">
    <source>
        <dbReference type="ARBA" id="ARBA00009765"/>
    </source>
</evidence>
<keyword evidence="4" id="KW-1003">Cell membrane</keyword>
<dbReference type="RefSeq" id="WP_136953094.1">
    <property type="nucleotide sequence ID" value="NZ_CP039712.1"/>
</dbReference>
<dbReference type="PANTHER" id="PTHR46494">
    <property type="entry name" value="CORA FAMILY METAL ION TRANSPORTER (EUROFUNG)"/>
    <property type="match status" value="1"/>
</dbReference>
<dbReference type="PANTHER" id="PTHR46494:SF1">
    <property type="entry name" value="CORA FAMILY METAL ION TRANSPORTER (EUROFUNG)"/>
    <property type="match status" value="1"/>
</dbReference>